<evidence type="ECO:0000313" key="4">
    <source>
        <dbReference type="Proteomes" id="UP000268372"/>
    </source>
</evidence>
<comment type="caution">
    <text evidence="3">The sequence shown here is derived from an EMBL/GenBank/DDBJ whole genome shotgun (WGS) entry which is preliminary data.</text>
</comment>
<gene>
    <name evidence="3" type="ORF">EG242_06530</name>
</gene>
<dbReference type="Proteomes" id="UP000268372">
    <property type="component" value="Unassembled WGS sequence"/>
</dbReference>
<feature type="signal peptide" evidence="2">
    <location>
        <begin position="1"/>
        <end position="23"/>
    </location>
</feature>
<dbReference type="AlphaFoldDB" id="A0A3P1B3T8"/>
<evidence type="ECO:0000256" key="2">
    <source>
        <dbReference type="SAM" id="SignalP"/>
    </source>
</evidence>
<sequence>MKKITIIALFAALGMVSCNDKKAEATTTTTDTTATTDAAPVDPHAGHNHAPGEGHDHDHGATTEATEVAVGMNPAHGQPGHRCDIPVGAPLNSPPGQGAGQTAAPAAQPSQGGFLGGGDAQAQAPAQQQAAAPKQETAPGMKGKPNPAHGQPGHRCDISVGQPLP</sequence>
<reference evidence="3 4" key="1">
    <citation type="submission" date="2018-11" db="EMBL/GenBank/DDBJ databases">
        <title>Flavobacterium sp. nov., YIM 102796 draft genome.</title>
        <authorList>
            <person name="Li G."/>
            <person name="Jiang Y."/>
        </authorList>
    </citation>
    <scope>NUCLEOTIDE SEQUENCE [LARGE SCALE GENOMIC DNA]</scope>
    <source>
        <strain evidence="3 4">YIM 102796</strain>
    </source>
</reference>
<evidence type="ECO:0000256" key="1">
    <source>
        <dbReference type="SAM" id="MobiDB-lite"/>
    </source>
</evidence>
<evidence type="ECO:0000313" key="3">
    <source>
        <dbReference type="EMBL" id="RRA95273.1"/>
    </source>
</evidence>
<dbReference type="EMBL" id="RQTJ01000010">
    <property type="protein sequence ID" value="RRA95273.1"/>
    <property type="molecule type" value="Genomic_DNA"/>
</dbReference>
<feature type="chain" id="PRO_5018049232" evidence="2">
    <location>
        <begin position="24"/>
        <end position="165"/>
    </location>
</feature>
<feature type="compositionally biased region" description="Low complexity" evidence="1">
    <location>
        <begin position="94"/>
        <end position="112"/>
    </location>
</feature>
<keyword evidence="4" id="KW-1185">Reference proteome</keyword>
<protein>
    <submittedName>
        <fullName evidence="3">Uncharacterized protein</fullName>
    </submittedName>
</protein>
<accession>A0A3P1B3T8</accession>
<proteinExistence type="predicted"/>
<keyword evidence="2" id="KW-0732">Signal</keyword>
<feature type="compositionally biased region" description="Basic and acidic residues" evidence="1">
    <location>
        <begin position="50"/>
        <end position="61"/>
    </location>
</feature>
<feature type="compositionally biased region" description="Low complexity" evidence="1">
    <location>
        <begin position="120"/>
        <end position="133"/>
    </location>
</feature>
<dbReference type="OrthoDB" id="678557at2"/>
<feature type="compositionally biased region" description="Low complexity" evidence="1">
    <location>
        <begin position="26"/>
        <end position="39"/>
    </location>
</feature>
<feature type="region of interest" description="Disordered" evidence="1">
    <location>
        <begin position="26"/>
        <end position="165"/>
    </location>
</feature>
<dbReference type="PROSITE" id="PS51257">
    <property type="entry name" value="PROKAR_LIPOPROTEIN"/>
    <property type="match status" value="1"/>
</dbReference>
<name>A0A3P1B3T8_9FLAO</name>
<organism evidence="3 4">
    <name type="scientific">Paenimyroides viscosum</name>
    <dbReference type="NCBI Taxonomy" id="2488729"/>
    <lineage>
        <taxon>Bacteria</taxon>
        <taxon>Pseudomonadati</taxon>
        <taxon>Bacteroidota</taxon>
        <taxon>Flavobacteriia</taxon>
        <taxon>Flavobacteriales</taxon>
        <taxon>Flavobacteriaceae</taxon>
        <taxon>Paenimyroides</taxon>
    </lineage>
</organism>